<evidence type="ECO:0000256" key="1">
    <source>
        <dbReference type="SAM" id="MobiDB-lite"/>
    </source>
</evidence>
<keyword evidence="3" id="KW-1185">Reference proteome</keyword>
<feature type="compositionally biased region" description="Polar residues" evidence="1">
    <location>
        <begin position="184"/>
        <end position="201"/>
    </location>
</feature>
<dbReference type="AlphaFoldDB" id="A0A1D3JID6"/>
<feature type="region of interest" description="Disordered" evidence="1">
    <location>
        <begin position="181"/>
        <end position="306"/>
    </location>
</feature>
<accession>A0A1D3JID6</accession>
<feature type="compositionally biased region" description="Basic and acidic residues" evidence="1">
    <location>
        <begin position="273"/>
        <end position="282"/>
    </location>
</feature>
<dbReference type="OrthoDB" id="383264at2759"/>
<gene>
    <name evidence="2" type="primary">PmUG01_00022400</name>
    <name evidence="2" type="ORF">PMUG01_00022400</name>
</gene>
<feature type="compositionally biased region" description="Low complexity" evidence="1">
    <location>
        <begin position="257"/>
        <end position="272"/>
    </location>
</feature>
<name>A0A1D3JID6_PLAMA</name>
<dbReference type="Proteomes" id="UP000219813">
    <property type="component" value="Unassembled WGS sequence"/>
</dbReference>
<dbReference type="KEGG" id="pmal:PMUG01_00022400"/>
<proteinExistence type="predicted"/>
<protein>
    <submittedName>
        <fullName evidence="2">STP1 protein</fullName>
    </submittedName>
</protein>
<dbReference type="RefSeq" id="XP_028859293.1">
    <property type="nucleotide sequence ID" value="XM_029006944.1"/>
</dbReference>
<sequence>MEKCLPKDGIFNKIVNHIKVDIDDIIAKNDKKVLKDKCLYLANYLVNNKSPPYYYLPEKATWEKALKEWLSPHYKKLDKLGGCPLIMNQNDLEILELKYKVDDFCEKRKSYLDELRQSQGNPKSDSNYSSKCDSYNEWIEEKKGYFTTKKKLFENCYEIDKTQKGRRKTCNIMDPETFNKLPNCRSTVQKESGQLPSQENKNLPEVTKKESERASMREDQEQKRAPDILETEPQPEPQSRSQHEDHSALEKGIAKESQIISPVTSSSESSSIKTKDDHEDPGQHTQSKLSVFPKSPVSTESQKSPVSITLPTSLGVLETSADFQIIPSSSGSSNFPHNSIPSKILGIFKKKKNIKRKKVRFLKILLPSLSDKKNKYLTHYHTESTLFDEEQIIKKLKIHEHVMIKNINTLKQKKDRFKTIIEVHMEVLGESKNEEWEYKKQEFLHICIELFAQAEYSTYPNLTNEELIMENTKSINNIEKQKILCNKWVREHRNISEKLKKTDWFNNLKNEWKDEKDSIKNSVELKMNFSNENQKFSFLEKEKDLWKKWISKKHKIIEQYLQQKCFEEMTQEFLNLSDEYVNEETKNNISLLNSEELQSKECYEELYSYIKKKLIAKMCILVFMMVLEDCKTEDFIKNKESHLDNSINDWKTDANLKRKSDAPKQVIDVNDTALEHRKNGQIRAQTGENSFRQEIEEWIKEDDSGANSIYNDNSVE</sequence>
<feature type="compositionally biased region" description="Polar residues" evidence="1">
    <location>
        <begin position="296"/>
        <end position="306"/>
    </location>
</feature>
<organism evidence="2 3">
    <name type="scientific">Plasmodium malariae</name>
    <dbReference type="NCBI Taxonomy" id="5858"/>
    <lineage>
        <taxon>Eukaryota</taxon>
        <taxon>Sar</taxon>
        <taxon>Alveolata</taxon>
        <taxon>Apicomplexa</taxon>
        <taxon>Aconoidasida</taxon>
        <taxon>Haemosporida</taxon>
        <taxon>Plasmodiidae</taxon>
        <taxon>Plasmodium</taxon>
        <taxon>Plasmodium (Plasmodium)</taxon>
    </lineage>
</organism>
<evidence type="ECO:0000313" key="3">
    <source>
        <dbReference type="Proteomes" id="UP000219813"/>
    </source>
</evidence>
<reference evidence="2 3" key="1">
    <citation type="submission" date="2016-06" db="EMBL/GenBank/DDBJ databases">
        <authorList>
            <consortium name="Pathogen Informatics"/>
        </authorList>
    </citation>
    <scope>NUCLEOTIDE SEQUENCE [LARGE SCALE GENOMIC DNA]</scope>
</reference>
<dbReference type="GeneID" id="39865682"/>
<dbReference type="EMBL" id="FLRL01000046">
    <property type="protein sequence ID" value="SBT86079.1"/>
    <property type="molecule type" value="Genomic_DNA"/>
</dbReference>
<feature type="compositionally biased region" description="Basic and acidic residues" evidence="1">
    <location>
        <begin position="241"/>
        <end position="254"/>
    </location>
</feature>
<feature type="compositionally biased region" description="Basic and acidic residues" evidence="1">
    <location>
        <begin position="206"/>
        <end position="227"/>
    </location>
</feature>
<dbReference type="VEuPathDB" id="PlasmoDB:PmUG01_00022400"/>
<evidence type="ECO:0000313" key="2">
    <source>
        <dbReference type="EMBL" id="SBT86079.1"/>
    </source>
</evidence>